<organism evidence="3 4">
    <name type="scientific">Tetrapyrgos nigripes</name>
    <dbReference type="NCBI Taxonomy" id="182062"/>
    <lineage>
        <taxon>Eukaryota</taxon>
        <taxon>Fungi</taxon>
        <taxon>Dikarya</taxon>
        <taxon>Basidiomycota</taxon>
        <taxon>Agaricomycotina</taxon>
        <taxon>Agaricomycetes</taxon>
        <taxon>Agaricomycetidae</taxon>
        <taxon>Agaricales</taxon>
        <taxon>Marasmiineae</taxon>
        <taxon>Marasmiaceae</taxon>
        <taxon>Tetrapyrgos</taxon>
    </lineage>
</organism>
<feature type="domain" description="DUF6699" evidence="2">
    <location>
        <begin position="301"/>
        <end position="487"/>
    </location>
</feature>
<dbReference type="OrthoDB" id="3002040at2759"/>
<sequence>MKLLKKMREGDPKTPSRSHRHSSHLHSKPKAKATAQPPKPKVYIQAPHPVIVTGSPSRHVNATTSTPQVAQLRQSHVTASGAVATRRGPATHTQSLAAAAAAVAHAHTHAQPQPHTHTARTRRSFACLADYQPGQYGPPIVTTGPPLREEWIYRGPGQGKKKIIYENADVIYRERGRAVVIDEGRNKVRMITPSVSTIGMDTPIPGITPSDKTMHPNAFVRAKAPSPATSRHHGPRTQTSYPVLPNVKTVPLPLRQQTSFPALPRERIHVPHHDIPTHRDPPHIHKVLLYPNDNKAIPTSIYWNVTEHPRNATLFSRDPSMGPIEDLPYPYYSSQIMKKLATAPAHLRLTLQIPVLAKALNSQTYSQVQVVRKDGEAITVGDVLSSIYKFLHSELDEDEVERMTRRGRRILMDGYYKRMTRESRSDREDRRSQSRGRSTGRSRERHAHTSRMRDDVDDDDDDYDHDYERRYMRVDLLDGHTRFAGIVLRPSEEVAFDVHLARE</sequence>
<evidence type="ECO:0000259" key="2">
    <source>
        <dbReference type="Pfam" id="PF20415"/>
    </source>
</evidence>
<reference evidence="3 4" key="1">
    <citation type="journal article" date="2020" name="ISME J.">
        <title>Uncovering the hidden diversity of litter-decomposition mechanisms in mushroom-forming fungi.</title>
        <authorList>
            <person name="Floudas D."/>
            <person name="Bentzer J."/>
            <person name="Ahren D."/>
            <person name="Johansson T."/>
            <person name="Persson P."/>
            <person name="Tunlid A."/>
        </authorList>
    </citation>
    <scope>NUCLEOTIDE SEQUENCE [LARGE SCALE GENOMIC DNA]</scope>
    <source>
        <strain evidence="3 4">CBS 291.85</strain>
    </source>
</reference>
<dbReference type="AlphaFoldDB" id="A0A8H5FIM3"/>
<feature type="region of interest" description="Disordered" evidence="1">
    <location>
        <begin position="1"/>
        <end position="38"/>
    </location>
</feature>
<protein>
    <recommendedName>
        <fullName evidence="2">DUF6699 domain-containing protein</fullName>
    </recommendedName>
</protein>
<evidence type="ECO:0000313" key="4">
    <source>
        <dbReference type="Proteomes" id="UP000559256"/>
    </source>
</evidence>
<feature type="compositionally biased region" description="Basic residues" evidence="1">
    <location>
        <begin position="16"/>
        <end position="31"/>
    </location>
</feature>
<feature type="compositionally biased region" description="Basic and acidic residues" evidence="1">
    <location>
        <begin position="421"/>
        <end position="432"/>
    </location>
</feature>
<name>A0A8H5FIM3_9AGAR</name>
<evidence type="ECO:0000256" key="1">
    <source>
        <dbReference type="SAM" id="MobiDB-lite"/>
    </source>
</evidence>
<keyword evidence="4" id="KW-1185">Reference proteome</keyword>
<feature type="compositionally biased region" description="Basic and acidic residues" evidence="1">
    <location>
        <begin position="1"/>
        <end position="14"/>
    </location>
</feature>
<dbReference type="Pfam" id="PF20415">
    <property type="entry name" value="DUF6699"/>
    <property type="match status" value="1"/>
</dbReference>
<feature type="region of interest" description="Disordered" evidence="1">
    <location>
        <begin position="421"/>
        <end position="462"/>
    </location>
</feature>
<gene>
    <name evidence="3" type="ORF">D9758_014707</name>
</gene>
<proteinExistence type="predicted"/>
<dbReference type="Proteomes" id="UP000559256">
    <property type="component" value="Unassembled WGS sequence"/>
</dbReference>
<dbReference type="InterPro" id="IPR046522">
    <property type="entry name" value="DUF6699"/>
</dbReference>
<accession>A0A8H5FIM3</accession>
<dbReference type="EMBL" id="JAACJM010000199">
    <property type="protein sequence ID" value="KAF5338174.1"/>
    <property type="molecule type" value="Genomic_DNA"/>
</dbReference>
<comment type="caution">
    <text evidence="3">The sequence shown here is derived from an EMBL/GenBank/DDBJ whole genome shotgun (WGS) entry which is preliminary data.</text>
</comment>
<feature type="region of interest" description="Disordered" evidence="1">
    <location>
        <begin position="225"/>
        <end position="244"/>
    </location>
</feature>
<evidence type="ECO:0000313" key="3">
    <source>
        <dbReference type="EMBL" id="KAF5338174.1"/>
    </source>
</evidence>
<feature type="compositionally biased region" description="Basic residues" evidence="1">
    <location>
        <begin position="438"/>
        <end position="450"/>
    </location>
</feature>